<comment type="caution">
    <text evidence="1">The sequence shown here is derived from an EMBL/GenBank/DDBJ whole genome shotgun (WGS) entry which is preliminary data.</text>
</comment>
<dbReference type="EMBL" id="PKMF04000119">
    <property type="protein sequence ID" value="KAK7849031.1"/>
    <property type="molecule type" value="Genomic_DNA"/>
</dbReference>
<dbReference type="Proteomes" id="UP000237347">
    <property type="component" value="Unassembled WGS sequence"/>
</dbReference>
<reference evidence="1 2" key="1">
    <citation type="journal article" date="2018" name="Sci. Data">
        <title>The draft genome sequence of cork oak.</title>
        <authorList>
            <person name="Ramos A.M."/>
            <person name="Usie A."/>
            <person name="Barbosa P."/>
            <person name="Barros P.M."/>
            <person name="Capote T."/>
            <person name="Chaves I."/>
            <person name="Simoes F."/>
            <person name="Abreu I."/>
            <person name="Carrasquinho I."/>
            <person name="Faro C."/>
            <person name="Guimaraes J.B."/>
            <person name="Mendonca D."/>
            <person name="Nobrega F."/>
            <person name="Rodrigues L."/>
            <person name="Saibo N.J.M."/>
            <person name="Varela M.C."/>
            <person name="Egas C."/>
            <person name="Matos J."/>
            <person name="Miguel C.M."/>
            <person name="Oliveira M.M."/>
            <person name="Ricardo C.P."/>
            <person name="Goncalves S."/>
        </authorList>
    </citation>
    <scope>NUCLEOTIDE SEQUENCE [LARGE SCALE GENOMIC DNA]</scope>
    <source>
        <strain evidence="2">cv. HL8</strain>
    </source>
</reference>
<name>A0AAW0LDJ6_QUESU</name>
<evidence type="ECO:0000313" key="1">
    <source>
        <dbReference type="EMBL" id="KAK7849031.1"/>
    </source>
</evidence>
<evidence type="ECO:0000313" key="2">
    <source>
        <dbReference type="Proteomes" id="UP000237347"/>
    </source>
</evidence>
<sequence>MGMRNLKRFMSHWLYFPTMGMNIINQTKSSGILVPITNNGNEEMETTMIINILPQTKENVVAASVEDKLKILASCNVVEDTYNLKLVS</sequence>
<dbReference type="AlphaFoldDB" id="A0AAW0LDJ6"/>
<proteinExistence type="predicted"/>
<gene>
    <name evidence="1" type="ORF">CFP56_003904</name>
</gene>
<accession>A0AAW0LDJ6</accession>
<keyword evidence="2" id="KW-1185">Reference proteome</keyword>
<protein>
    <submittedName>
        <fullName evidence="1">Uncharacterized protein</fullName>
    </submittedName>
</protein>
<organism evidence="1 2">
    <name type="scientific">Quercus suber</name>
    <name type="common">Cork oak</name>
    <dbReference type="NCBI Taxonomy" id="58331"/>
    <lineage>
        <taxon>Eukaryota</taxon>
        <taxon>Viridiplantae</taxon>
        <taxon>Streptophyta</taxon>
        <taxon>Embryophyta</taxon>
        <taxon>Tracheophyta</taxon>
        <taxon>Spermatophyta</taxon>
        <taxon>Magnoliopsida</taxon>
        <taxon>eudicotyledons</taxon>
        <taxon>Gunneridae</taxon>
        <taxon>Pentapetalae</taxon>
        <taxon>rosids</taxon>
        <taxon>fabids</taxon>
        <taxon>Fagales</taxon>
        <taxon>Fagaceae</taxon>
        <taxon>Quercus</taxon>
    </lineage>
</organism>